<dbReference type="SUPFAM" id="SSF52540">
    <property type="entry name" value="P-loop containing nucleoside triphosphate hydrolases"/>
    <property type="match status" value="1"/>
</dbReference>
<evidence type="ECO:0000256" key="14">
    <source>
        <dbReference type="SAM" id="MobiDB-lite"/>
    </source>
</evidence>
<keyword evidence="12" id="KW-0175">Coiled coil</keyword>
<evidence type="ECO:0000256" key="1">
    <source>
        <dbReference type="ARBA" id="ARBA00002074"/>
    </source>
</evidence>
<keyword evidence="18" id="KW-1185">Reference proteome</keyword>
<feature type="domain" description="Disease resistance protein winged helix" evidence="16">
    <location>
        <begin position="256"/>
        <end position="324"/>
    </location>
</feature>
<dbReference type="FunFam" id="1.10.10.10:FF:000322">
    <property type="entry name" value="Probable disease resistance protein At1g63360"/>
    <property type="match status" value="1"/>
</dbReference>
<dbReference type="InterPro" id="IPR032675">
    <property type="entry name" value="LRR_dom_sf"/>
</dbReference>
<organism evidence="17 18">
    <name type="scientific">Anisodus tanguticus</name>
    <dbReference type="NCBI Taxonomy" id="243964"/>
    <lineage>
        <taxon>Eukaryota</taxon>
        <taxon>Viridiplantae</taxon>
        <taxon>Streptophyta</taxon>
        <taxon>Embryophyta</taxon>
        <taxon>Tracheophyta</taxon>
        <taxon>Spermatophyta</taxon>
        <taxon>Magnoliopsida</taxon>
        <taxon>eudicotyledons</taxon>
        <taxon>Gunneridae</taxon>
        <taxon>Pentapetalae</taxon>
        <taxon>asterids</taxon>
        <taxon>lamiids</taxon>
        <taxon>Solanales</taxon>
        <taxon>Solanaceae</taxon>
        <taxon>Solanoideae</taxon>
        <taxon>Hyoscyameae</taxon>
        <taxon>Anisodus</taxon>
    </lineage>
</organism>
<comment type="function">
    <text evidence="1">Confers resistance to late blight (Phytophthora infestans) races carrying the avirulence gene Avr1. Resistance proteins guard the plant against pathogens that contain an appropriate avirulence protein via an indirect interaction with this avirulence protein. That triggers a defense system including the hypersensitive response, which restricts the pathogen growth.</text>
</comment>
<dbReference type="InterPro" id="IPR058922">
    <property type="entry name" value="WHD_DRP"/>
</dbReference>
<dbReference type="Gene3D" id="1.10.10.10">
    <property type="entry name" value="Winged helix-like DNA-binding domain superfamily/Winged helix DNA-binding domain"/>
    <property type="match status" value="1"/>
</dbReference>
<feature type="compositionally biased region" description="Polar residues" evidence="14">
    <location>
        <begin position="587"/>
        <end position="598"/>
    </location>
</feature>
<comment type="caution">
    <text evidence="17">The sequence shown here is derived from an EMBL/GenBank/DDBJ whole genome shotgun (WGS) entry which is preliminary data.</text>
</comment>
<dbReference type="PRINTS" id="PR00364">
    <property type="entry name" value="DISEASERSIST"/>
</dbReference>
<dbReference type="Gene3D" id="3.40.50.300">
    <property type="entry name" value="P-loop containing nucleotide triphosphate hydrolases"/>
    <property type="match status" value="1"/>
</dbReference>
<dbReference type="SUPFAM" id="SSF52058">
    <property type="entry name" value="L domain-like"/>
    <property type="match status" value="1"/>
</dbReference>
<evidence type="ECO:0008006" key="19">
    <source>
        <dbReference type="Google" id="ProtNLM"/>
    </source>
</evidence>
<evidence type="ECO:0000256" key="10">
    <source>
        <dbReference type="ARBA" id="ARBA00022821"/>
    </source>
</evidence>
<evidence type="ECO:0000259" key="16">
    <source>
        <dbReference type="Pfam" id="PF23559"/>
    </source>
</evidence>
<evidence type="ECO:0000256" key="5">
    <source>
        <dbReference type="ARBA" id="ARBA00022490"/>
    </source>
</evidence>
<dbReference type="InterPro" id="IPR002182">
    <property type="entry name" value="NB-ARC"/>
</dbReference>
<feature type="domain" description="NB-ARC" evidence="15">
    <location>
        <begin position="7"/>
        <end position="164"/>
    </location>
</feature>
<keyword evidence="7" id="KW-0381">Hypersensitive response</keyword>
<dbReference type="Gene3D" id="3.80.10.10">
    <property type="entry name" value="Ribonuclease Inhibitor"/>
    <property type="match status" value="1"/>
</dbReference>
<dbReference type="GO" id="GO:0043531">
    <property type="term" value="F:ADP binding"/>
    <property type="evidence" value="ECO:0007669"/>
    <property type="project" value="InterPro"/>
</dbReference>
<dbReference type="Pfam" id="PF23559">
    <property type="entry name" value="WHD_DRP"/>
    <property type="match status" value="1"/>
</dbReference>
<accession>A0AAE1VN66</accession>
<evidence type="ECO:0000256" key="9">
    <source>
        <dbReference type="ARBA" id="ARBA00022741"/>
    </source>
</evidence>
<dbReference type="InterPro" id="IPR036388">
    <property type="entry name" value="WH-like_DNA-bd_sf"/>
</dbReference>
<keyword evidence="11" id="KW-0067">ATP-binding</keyword>
<evidence type="ECO:0000256" key="2">
    <source>
        <dbReference type="ARBA" id="ARBA00004170"/>
    </source>
</evidence>
<evidence type="ECO:0000256" key="11">
    <source>
        <dbReference type="ARBA" id="ARBA00022840"/>
    </source>
</evidence>
<dbReference type="GO" id="GO:0005524">
    <property type="term" value="F:ATP binding"/>
    <property type="evidence" value="ECO:0007669"/>
    <property type="project" value="UniProtKB-KW"/>
</dbReference>
<reference evidence="17" key="1">
    <citation type="submission" date="2023-12" db="EMBL/GenBank/DDBJ databases">
        <title>Genome assembly of Anisodus tanguticus.</title>
        <authorList>
            <person name="Wang Y.-J."/>
        </authorList>
    </citation>
    <scope>NUCLEOTIDE SEQUENCE</scope>
    <source>
        <strain evidence="17">KB-2021</strain>
        <tissue evidence="17">Leaf</tissue>
    </source>
</reference>
<gene>
    <name evidence="17" type="ORF">RND71_002924</name>
</gene>
<dbReference type="PANTHER" id="PTHR23155:SF1152">
    <property type="entry name" value="AAA+ ATPASE DOMAIN-CONTAINING PROTEIN"/>
    <property type="match status" value="1"/>
</dbReference>
<comment type="similarity">
    <text evidence="4">Belongs to the disease resistance NB-LRR family.</text>
</comment>
<evidence type="ECO:0000256" key="12">
    <source>
        <dbReference type="ARBA" id="ARBA00023054"/>
    </source>
</evidence>
<dbReference type="AlphaFoldDB" id="A0AAE1VN66"/>
<dbReference type="InterPro" id="IPR044974">
    <property type="entry name" value="Disease_R_plants"/>
</dbReference>
<dbReference type="FunFam" id="3.40.50.300:FF:001091">
    <property type="entry name" value="Probable disease resistance protein At1g61300"/>
    <property type="match status" value="1"/>
</dbReference>
<evidence type="ECO:0000256" key="8">
    <source>
        <dbReference type="ARBA" id="ARBA00022737"/>
    </source>
</evidence>
<dbReference type="GO" id="GO:0009626">
    <property type="term" value="P:plant-type hypersensitive response"/>
    <property type="evidence" value="ECO:0007669"/>
    <property type="project" value="UniProtKB-KW"/>
</dbReference>
<protein>
    <recommendedName>
        <fullName evidence="19">NB-ARC domain-containing protein</fullName>
    </recommendedName>
</protein>
<keyword evidence="13" id="KW-0472">Membrane</keyword>
<dbReference type="Proteomes" id="UP001291623">
    <property type="component" value="Unassembled WGS sequence"/>
</dbReference>
<dbReference type="EMBL" id="JAVYJV010000002">
    <property type="protein sequence ID" value="KAK4376628.1"/>
    <property type="molecule type" value="Genomic_DNA"/>
</dbReference>
<proteinExistence type="inferred from homology"/>
<keyword evidence="9" id="KW-0547">Nucleotide-binding</keyword>
<dbReference type="Pfam" id="PF00931">
    <property type="entry name" value="NB-ARC"/>
    <property type="match status" value="1"/>
</dbReference>
<evidence type="ECO:0000256" key="4">
    <source>
        <dbReference type="ARBA" id="ARBA00008894"/>
    </source>
</evidence>
<evidence type="ECO:0000256" key="7">
    <source>
        <dbReference type="ARBA" id="ARBA00022667"/>
    </source>
</evidence>
<dbReference type="PANTHER" id="PTHR23155">
    <property type="entry name" value="DISEASE RESISTANCE PROTEIN RP"/>
    <property type="match status" value="1"/>
</dbReference>
<evidence type="ECO:0000256" key="13">
    <source>
        <dbReference type="ARBA" id="ARBA00023136"/>
    </source>
</evidence>
<keyword evidence="10" id="KW-0611">Plant defense</keyword>
<sequence length="631" mass="71080">MVGLIDVMDELRGRLTEGSSDLDVISIVGMPGVGKTTLANKLYFDQSVVSHFDIRAQCCVSQEYTRKDLLIAILGDIIGETSKLDNEAGDVLADKLRKHLFGMRYLILIDDIWKTSAWDGLRLCFHDASNGSRIILTTRHYDVASHAIHVSHPLVLRLLSSDEAGGCYRIRYSIQKVAPLVLRDVGKSIAQKCGGLLLPIVLVGGILARMEKEKYCLEQVETNLGPHIQVHSEHTIDLSYQNLPHHLRTCFLYFGVFSEDKEIQVSKLTWLRISEGFVKAHMEKMLENVAKDYLENLIGRNLLMVAKRSSDGQVKACHIHDLLRESQVGELLRKDKMMVKLRHLHIYDQAFFTLDNEQEFPESPSKMAYLQTLSSACFSCVKNADKVLAKMPNLRKLRCEVSKFDGSFPAFNNLTMLKISSGPTLTSVNQFKLPSSLKKLTLSNFRMNLNEVTTLSNLELLNLLGVTISSNIWKVNDEQFDKLKFLKLENPSFSEWDVSDDAFPCLEHLVLKRCRYLKVIPSCFGYMPSLKSIEVKSCKESVAESSRKCKLMRWDILFSRSSSTSRQGNHNSLTSNWLSESSTLNMTEMNPISSSSKAPNPEKAQEPSSSGTVEAANAKNARLMADNEKLR</sequence>
<evidence type="ECO:0000313" key="18">
    <source>
        <dbReference type="Proteomes" id="UP001291623"/>
    </source>
</evidence>
<evidence type="ECO:0000256" key="6">
    <source>
        <dbReference type="ARBA" id="ARBA00022614"/>
    </source>
</evidence>
<dbReference type="GO" id="GO:0005737">
    <property type="term" value="C:cytoplasm"/>
    <property type="evidence" value="ECO:0007669"/>
    <property type="project" value="UniProtKB-SubCell"/>
</dbReference>
<feature type="region of interest" description="Disordered" evidence="14">
    <location>
        <begin position="587"/>
        <end position="631"/>
    </location>
</feature>
<evidence type="ECO:0000259" key="15">
    <source>
        <dbReference type="Pfam" id="PF00931"/>
    </source>
</evidence>
<name>A0AAE1VN66_9SOLA</name>
<dbReference type="GO" id="GO:0016020">
    <property type="term" value="C:membrane"/>
    <property type="evidence" value="ECO:0007669"/>
    <property type="project" value="UniProtKB-SubCell"/>
</dbReference>
<keyword evidence="8" id="KW-0677">Repeat</keyword>
<keyword evidence="5" id="KW-0963">Cytoplasm</keyword>
<dbReference type="GO" id="GO:0051607">
    <property type="term" value="P:defense response to virus"/>
    <property type="evidence" value="ECO:0007669"/>
    <property type="project" value="UniProtKB-ARBA"/>
</dbReference>
<evidence type="ECO:0000313" key="17">
    <source>
        <dbReference type="EMBL" id="KAK4376628.1"/>
    </source>
</evidence>
<keyword evidence="6" id="KW-0433">Leucine-rich repeat</keyword>
<comment type="subcellular location">
    <subcellularLocation>
        <location evidence="3">Cytoplasm</location>
    </subcellularLocation>
    <subcellularLocation>
        <location evidence="2">Membrane</location>
        <topology evidence="2">Peripheral membrane protein</topology>
    </subcellularLocation>
</comment>
<dbReference type="InterPro" id="IPR027417">
    <property type="entry name" value="P-loop_NTPase"/>
</dbReference>
<evidence type="ECO:0000256" key="3">
    <source>
        <dbReference type="ARBA" id="ARBA00004496"/>
    </source>
</evidence>